<dbReference type="SUPFAM" id="SSF56796">
    <property type="entry name" value="Dehydroquinate synthase-like"/>
    <property type="match status" value="1"/>
</dbReference>
<gene>
    <name evidence="3" type="ORF">CCAM_LOCUS27582</name>
</gene>
<dbReference type="AlphaFoldDB" id="A0A484MCY5"/>
<dbReference type="Gene3D" id="3.40.50.1970">
    <property type="match status" value="1"/>
</dbReference>
<accession>A0A484MCY5</accession>
<organism evidence="3 4">
    <name type="scientific">Cuscuta campestris</name>
    <dbReference type="NCBI Taxonomy" id="132261"/>
    <lineage>
        <taxon>Eukaryota</taxon>
        <taxon>Viridiplantae</taxon>
        <taxon>Streptophyta</taxon>
        <taxon>Embryophyta</taxon>
        <taxon>Tracheophyta</taxon>
        <taxon>Spermatophyta</taxon>
        <taxon>Magnoliopsida</taxon>
        <taxon>eudicotyledons</taxon>
        <taxon>Gunneridae</taxon>
        <taxon>Pentapetalae</taxon>
        <taxon>asterids</taxon>
        <taxon>lamiids</taxon>
        <taxon>Solanales</taxon>
        <taxon>Convolvulaceae</taxon>
        <taxon>Cuscuteae</taxon>
        <taxon>Cuscuta</taxon>
        <taxon>Cuscuta subgen. Grammica</taxon>
        <taxon>Cuscuta sect. Cleistogrammica</taxon>
    </lineage>
</organism>
<evidence type="ECO:0000256" key="1">
    <source>
        <dbReference type="ARBA" id="ARBA00023027"/>
    </source>
</evidence>
<dbReference type="GO" id="GO:0003856">
    <property type="term" value="F:3-dehydroquinate synthase activity"/>
    <property type="evidence" value="ECO:0007669"/>
    <property type="project" value="TreeGrafter"/>
</dbReference>
<dbReference type="EMBL" id="OOIL02003033">
    <property type="protein sequence ID" value="VFQ85806.1"/>
    <property type="molecule type" value="Genomic_DNA"/>
</dbReference>
<keyword evidence="2" id="KW-0456">Lyase</keyword>
<evidence type="ECO:0000256" key="2">
    <source>
        <dbReference type="ARBA" id="ARBA00023239"/>
    </source>
</evidence>
<protein>
    <recommendedName>
        <fullName evidence="5">3-dehydroquinate synthase domain-containing protein</fullName>
    </recommendedName>
</protein>
<keyword evidence="4" id="KW-1185">Reference proteome</keyword>
<keyword evidence="1" id="KW-0520">NAD</keyword>
<evidence type="ECO:0008006" key="5">
    <source>
        <dbReference type="Google" id="ProtNLM"/>
    </source>
</evidence>
<evidence type="ECO:0000313" key="4">
    <source>
        <dbReference type="Proteomes" id="UP000595140"/>
    </source>
</evidence>
<dbReference type="OrthoDB" id="197068at2759"/>
<name>A0A484MCY5_9ASTE</name>
<dbReference type="GO" id="GO:0009073">
    <property type="term" value="P:aromatic amino acid family biosynthetic process"/>
    <property type="evidence" value="ECO:0007669"/>
    <property type="project" value="TreeGrafter"/>
</dbReference>
<dbReference type="PANTHER" id="PTHR43622:SF7">
    <property type="entry name" value="3-DEHYDROQUINATE SYNTHASE, CHLOROPLASTIC"/>
    <property type="match status" value="1"/>
</dbReference>
<reference evidence="3 4" key="1">
    <citation type="submission" date="2018-04" db="EMBL/GenBank/DDBJ databases">
        <authorList>
            <person name="Vogel A."/>
        </authorList>
    </citation>
    <scope>NUCLEOTIDE SEQUENCE [LARGE SCALE GENOMIC DNA]</scope>
</reference>
<dbReference type="InterPro" id="IPR050071">
    <property type="entry name" value="Dehydroquinate_synthase"/>
</dbReference>
<dbReference type="PANTHER" id="PTHR43622">
    <property type="entry name" value="3-DEHYDROQUINATE SYNTHASE"/>
    <property type="match status" value="1"/>
</dbReference>
<proteinExistence type="predicted"/>
<evidence type="ECO:0000313" key="3">
    <source>
        <dbReference type="EMBL" id="VFQ85806.1"/>
    </source>
</evidence>
<sequence>MSMASSCFCPPKHALSISRPNRTFLRATPHDFAPRLPSFCFIPSSCRSVSTAVTPLKVHASSTVPLMDSSPSKASSSVPTVVEVDVGNRSYPIYVGSGLLDRPELLQMHIHGKRVLIVTNTTVSALYLDKTISALTCGNPNVRVESVILPDGEQFKNIVGVL</sequence>
<dbReference type="Proteomes" id="UP000595140">
    <property type="component" value="Unassembled WGS sequence"/>
</dbReference>